<dbReference type="PROSITE" id="PS51841">
    <property type="entry name" value="LTD"/>
    <property type="match status" value="1"/>
</dbReference>
<reference evidence="3 4" key="1">
    <citation type="journal article" date="2009" name="J. Bacteriol.">
        <title>Complete genome sequence of Robiginitalea biformata HTCC2501.</title>
        <authorList>
            <person name="Oh H.M."/>
            <person name="Giovannoni S.J."/>
            <person name="Lee K."/>
            <person name="Ferriera S."/>
            <person name="Johnson J."/>
            <person name="Cho J.C."/>
        </authorList>
    </citation>
    <scope>NUCLEOTIDE SEQUENCE [LARGE SCALE GENOMIC DNA]</scope>
    <source>
        <strain evidence="4">ATCC BAA-864 / HTCC2501 / KCTC 12146</strain>
    </source>
</reference>
<dbReference type="HOGENOM" id="CLU_599488_0_0_10"/>
<dbReference type="SUPFAM" id="SSF74853">
    <property type="entry name" value="Lamin A/C globular tail domain"/>
    <property type="match status" value="1"/>
</dbReference>
<organism evidence="3 4">
    <name type="scientific">Robiginitalea biformata (strain ATCC BAA-864 / DSM 15991 / KCTC 12146 / HTCC2501)</name>
    <dbReference type="NCBI Taxonomy" id="313596"/>
    <lineage>
        <taxon>Bacteria</taxon>
        <taxon>Pseudomonadati</taxon>
        <taxon>Bacteroidota</taxon>
        <taxon>Flavobacteriia</taxon>
        <taxon>Flavobacteriales</taxon>
        <taxon>Flavobacteriaceae</taxon>
        <taxon>Robiginitalea</taxon>
    </lineage>
</organism>
<dbReference type="STRING" id="313596.RB2501_07895"/>
<dbReference type="InterPro" id="IPR043744">
    <property type="entry name" value="DUF5689"/>
</dbReference>
<dbReference type="InterPro" id="IPR001322">
    <property type="entry name" value="Lamin_tail_dom"/>
</dbReference>
<dbReference type="InterPro" id="IPR036415">
    <property type="entry name" value="Lamin_tail_dom_sf"/>
</dbReference>
<dbReference type="KEGG" id="rbi:RB2501_07895"/>
<evidence type="ECO:0000259" key="2">
    <source>
        <dbReference type="PROSITE" id="PS51841"/>
    </source>
</evidence>
<dbReference type="Proteomes" id="UP000009049">
    <property type="component" value="Chromosome"/>
</dbReference>
<gene>
    <name evidence="3" type="ordered locus">RB2501_07895</name>
</gene>
<dbReference type="Pfam" id="PF18942">
    <property type="entry name" value="DUF5689"/>
    <property type="match status" value="1"/>
</dbReference>
<protein>
    <submittedName>
        <fullName evidence="3">Extracellular nuclease</fullName>
    </submittedName>
</protein>
<dbReference type="Pfam" id="PF00932">
    <property type="entry name" value="LTD"/>
    <property type="match status" value="1"/>
</dbReference>
<evidence type="ECO:0000313" key="3">
    <source>
        <dbReference type="EMBL" id="EAR16807.1"/>
    </source>
</evidence>
<feature type="region of interest" description="Disordered" evidence="1">
    <location>
        <begin position="437"/>
        <end position="467"/>
    </location>
</feature>
<dbReference type="Gene3D" id="2.60.40.1260">
    <property type="entry name" value="Lamin Tail domain"/>
    <property type="match status" value="1"/>
</dbReference>
<dbReference type="OrthoDB" id="1492759at2"/>
<dbReference type="AlphaFoldDB" id="A4CIP9"/>
<evidence type="ECO:0000256" key="1">
    <source>
        <dbReference type="SAM" id="MobiDB-lite"/>
    </source>
</evidence>
<sequence length="487" mass="52963">MEFLNRIWNLSGRVVLIFALVQSTGCEPSDPNPGTGSDCEDVNEASVGFPELFRMYTGTPTEITVERYLTGVVASSDREGNIFGTIYIQDLAENPRSGIALKTDLVGSDALFPPGTRVRLWLPGLYLGLQDSGYALGTPREVFGNIFLDRLPALATAERLAPDCGDFEGIQPTAVRAESLDSTLVHTLVRIQDVEVDPEFKSRPFAETEEETLVPLLSCTGTRLGLVNSGYSEFRDEELPAGSGTATGILLGEAPEYRLLLRFASDLDMEAPACPDRYPPVSSDRLFISELADPDNETGARFLELYNAGDQPIDLKGWSLQRYTNSNPEPGNPFNLDGFRIEPGGTLVCTSNPETFEAVYGFSADAVLSSNGPADSNGDDNLVLIDPFGNRVDIFGVPGEDGSGTSHEFEDGGAFRRGEVFRANPEFNPGEWEIYNDSGGHGTEKRPLQAPEDFTPGSHNLNRGGKLHGDLPKDVKRRNRAVAAIWE</sequence>
<feature type="domain" description="LTD" evidence="2">
    <location>
        <begin position="276"/>
        <end position="399"/>
    </location>
</feature>
<dbReference type="eggNOG" id="COG4085">
    <property type="taxonomic scope" value="Bacteria"/>
</dbReference>
<name>A4CIP9_ROBBH</name>
<accession>A4CIP9</accession>
<keyword evidence="4" id="KW-1185">Reference proteome</keyword>
<proteinExistence type="predicted"/>
<evidence type="ECO:0000313" key="4">
    <source>
        <dbReference type="Proteomes" id="UP000009049"/>
    </source>
</evidence>
<dbReference type="EMBL" id="CP001712">
    <property type="protein sequence ID" value="EAR16807.1"/>
    <property type="molecule type" value="Genomic_DNA"/>
</dbReference>